<comment type="catalytic activity">
    <reaction evidence="1">
        <text>2-dehydro-3-deoxy-6-phospho-D-gluconate = D-glyceraldehyde 3-phosphate + pyruvate</text>
        <dbReference type="Rhea" id="RHEA:17089"/>
        <dbReference type="ChEBI" id="CHEBI:15361"/>
        <dbReference type="ChEBI" id="CHEBI:57569"/>
        <dbReference type="ChEBI" id="CHEBI:59776"/>
        <dbReference type="EC" id="4.1.2.14"/>
    </reaction>
</comment>
<evidence type="ECO:0000256" key="4">
    <source>
        <dbReference type="ARBA" id="ARBA00011233"/>
    </source>
</evidence>
<dbReference type="SUPFAM" id="SSF51569">
    <property type="entry name" value="Aldolase"/>
    <property type="match status" value="1"/>
</dbReference>
<dbReference type="NCBIfam" id="TIGR01182">
    <property type="entry name" value="eda"/>
    <property type="match status" value="1"/>
</dbReference>
<dbReference type="AlphaFoldDB" id="A0AAU7DVF7"/>
<evidence type="ECO:0000256" key="7">
    <source>
        <dbReference type="ARBA" id="ARBA00023270"/>
    </source>
</evidence>
<dbReference type="Gene3D" id="3.20.20.70">
    <property type="entry name" value="Aldolase class I"/>
    <property type="match status" value="1"/>
</dbReference>
<dbReference type="InterPro" id="IPR031337">
    <property type="entry name" value="KDPG/KHG_AS_1"/>
</dbReference>
<dbReference type="GO" id="GO:0008675">
    <property type="term" value="F:2-dehydro-3-deoxy-phosphogluconate aldolase activity"/>
    <property type="evidence" value="ECO:0007669"/>
    <property type="project" value="UniProtKB-EC"/>
</dbReference>
<protein>
    <recommendedName>
        <fullName evidence="5">2-dehydro-3-deoxy-phosphogluconate aldolase</fullName>
        <ecNumber evidence="5">4.1.2.14</ecNumber>
    </recommendedName>
</protein>
<dbReference type="PROSITE" id="PS00159">
    <property type="entry name" value="ALDOLASE_KDPG_KHG_1"/>
    <property type="match status" value="1"/>
</dbReference>
<organism evidence="9">
    <name type="scientific">Jonesiaceae bacterium BS-20</name>
    <dbReference type="NCBI Taxonomy" id="3120821"/>
    <lineage>
        <taxon>Bacteria</taxon>
        <taxon>Bacillati</taxon>
        <taxon>Actinomycetota</taxon>
        <taxon>Actinomycetes</taxon>
        <taxon>Micrococcales</taxon>
        <taxon>Jonesiaceae</taxon>
    </lineage>
</organism>
<keyword evidence="6 9" id="KW-0456">Lyase</keyword>
<evidence type="ECO:0000256" key="1">
    <source>
        <dbReference type="ARBA" id="ARBA00000654"/>
    </source>
</evidence>
<reference evidence="9" key="1">
    <citation type="submission" date="2024-02" db="EMBL/GenBank/DDBJ databases">
        <title>Tomenella chthoni gen. nov. sp. nov., a member of the family Jonesiaceae isolated from bat guano.</title>
        <authorList>
            <person name="Miller S.L."/>
            <person name="King J."/>
            <person name="Sankaranarayanan K."/>
            <person name="Lawson P.A."/>
        </authorList>
    </citation>
    <scope>NUCLEOTIDE SEQUENCE</scope>
    <source>
        <strain evidence="9">BS-20</strain>
    </source>
</reference>
<comment type="similarity">
    <text evidence="3">Belongs to the KHG/KDPG aldolase family.</text>
</comment>
<evidence type="ECO:0000256" key="3">
    <source>
        <dbReference type="ARBA" id="ARBA00006906"/>
    </source>
</evidence>
<dbReference type="NCBIfam" id="NF004325">
    <property type="entry name" value="PRK05718.1"/>
    <property type="match status" value="1"/>
</dbReference>
<dbReference type="CDD" id="cd00452">
    <property type="entry name" value="KDPG_aldolase"/>
    <property type="match status" value="1"/>
</dbReference>
<keyword evidence="8" id="KW-0119">Carbohydrate metabolism</keyword>
<sequence>MAQQNQLLVLDQLATRRIVPVVVLDDAAHAAPLADALAQGGLPVAEVTFRTAAAQESIRIMADRGDILIGAGTVLTVEQVDQAVAAGANYIVSPGTSRAVMERCQEHGVAVLPGAVTATEVQAALELGLTTVKFFPAGTSGGAAAIKALAAPFGGVKFVPTGGISAKNLHEYLAVPAITAVGGSWMVDKALVNAGKFDEIAKLSAQAVALAASL</sequence>
<evidence type="ECO:0000256" key="2">
    <source>
        <dbReference type="ARBA" id="ARBA00004736"/>
    </source>
</evidence>
<dbReference type="InterPro" id="IPR013785">
    <property type="entry name" value="Aldolase_TIM"/>
</dbReference>
<dbReference type="InterPro" id="IPR031338">
    <property type="entry name" value="KDPG/KHG_AS_2"/>
</dbReference>
<dbReference type="EC" id="4.1.2.14" evidence="5"/>
<dbReference type="PANTHER" id="PTHR30246:SF1">
    <property type="entry name" value="2-DEHYDRO-3-DEOXY-6-PHOSPHOGALACTONATE ALDOLASE-RELATED"/>
    <property type="match status" value="1"/>
</dbReference>
<accession>A0AAU7DVF7</accession>
<dbReference type="Pfam" id="PF01081">
    <property type="entry name" value="Aldolase"/>
    <property type="match status" value="1"/>
</dbReference>
<evidence type="ECO:0000256" key="6">
    <source>
        <dbReference type="ARBA" id="ARBA00023239"/>
    </source>
</evidence>
<evidence type="ECO:0000256" key="8">
    <source>
        <dbReference type="ARBA" id="ARBA00023277"/>
    </source>
</evidence>
<comment type="subunit">
    <text evidence="4">Homotrimer.</text>
</comment>
<comment type="pathway">
    <text evidence="2">Carbohydrate acid metabolism; 2-dehydro-3-deoxy-D-gluconate degradation; D-glyceraldehyde 3-phosphate and pyruvate from 2-dehydro-3-deoxy-D-gluconate: step 2/2.</text>
</comment>
<dbReference type="EMBL" id="CP146203">
    <property type="protein sequence ID" value="XBH20953.1"/>
    <property type="molecule type" value="Genomic_DNA"/>
</dbReference>
<proteinExistence type="inferred from homology"/>
<keyword evidence="7" id="KW-0704">Schiff base</keyword>
<name>A0AAU7DVF7_9MICO</name>
<gene>
    <name evidence="9" type="primary">eda</name>
    <name evidence="9" type="ORF">V5R04_12105</name>
</gene>
<evidence type="ECO:0000313" key="9">
    <source>
        <dbReference type="EMBL" id="XBH20953.1"/>
    </source>
</evidence>
<dbReference type="PANTHER" id="PTHR30246">
    <property type="entry name" value="2-KETO-3-DEOXY-6-PHOSPHOGLUCONATE ALDOLASE"/>
    <property type="match status" value="1"/>
</dbReference>
<evidence type="ECO:0000256" key="5">
    <source>
        <dbReference type="ARBA" id="ARBA00013063"/>
    </source>
</evidence>
<dbReference type="PROSITE" id="PS00160">
    <property type="entry name" value="ALDOLASE_KDPG_KHG_2"/>
    <property type="match status" value="1"/>
</dbReference>
<dbReference type="InterPro" id="IPR000887">
    <property type="entry name" value="Aldlse_KDPG_KHG"/>
</dbReference>